<dbReference type="PANTHER" id="PTHR33567:SF3">
    <property type="entry name" value="CHROMATE ION TRANSPORTER (EUROFUNG)"/>
    <property type="match status" value="1"/>
</dbReference>
<evidence type="ECO:0000256" key="7">
    <source>
        <dbReference type="SAM" id="Phobius"/>
    </source>
</evidence>
<feature type="transmembrane region" description="Helical" evidence="7">
    <location>
        <begin position="267"/>
        <end position="289"/>
    </location>
</feature>
<gene>
    <name evidence="8" type="ORF">DFP97_102145</name>
</gene>
<dbReference type="GO" id="GO:0005886">
    <property type="term" value="C:plasma membrane"/>
    <property type="evidence" value="ECO:0007669"/>
    <property type="project" value="UniProtKB-SubCell"/>
</dbReference>
<keyword evidence="3" id="KW-1003">Cell membrane</keyword>
<keyword evidence="6 7" id="KW-0472">Membrane</keyword>
<feature type="transmembrane region" description="Helical" evidence="7">
    <location>
        <begin position="332"/>
        <end position="350"/>
    </location>
</feature>
<feature type="transmembrane region" description="Helical" evidence="7">
    <location>
        <begin position="229"/>
        <end position="247"/>
    </location>
</feature>
<comment type="similarity">
    <text evidence="2">Belongs to the chromate ion transporter (CHR) (TC 2.A.51) family.</text>
</comment>
<feature type="transmembrane region" description="Helical" evidence="7">
    <location>
        <begin position="141"/>
        <end position="173"/>
    </location>
</feature>
<dbReference type="Proteomes" id="UP000252415">
    <property type="component" value="Unassembled WGS sequence"/>
</dbReference>
<sequence length="396" mass="42308">MGALWEVFWAASKLGLTSFGGPIAHIGYFRDEYVVRRQWLSDRAFADLVALCQFLPGPASSQLGMAIGAKRAGIIGAIAAWIGFTFPSALLMIAFAFSADTLSLAGAGWLQGLKLAAVAIVAQAVWSMARSLAPDRSRASLMFGSACMAILVPNMWGQLLPLLISAVIGITLLKPQTEKEQPAEQQDDKHPVGRISAAVMLVIFFLLLILLPIAGTWTGSPVLSMVDSIYRAGSLVFGGGHVVLPMLEVEFLGSGELKLTNDQFMAGYGAVQAVPGPLFTFAAYIGAALQTGPMRIGYALIALIAIFLPSFLLLIGTLPFWDALKRNRIAQAALKGVNAGIVGILLAALYDPIFIDTVTSSEQFVLVLILFAFSQLWKRPPWQTVLLAAIAGLLFL</sequence>
<name>A0A368W5C0_9BACL</name>
<dbReference type="InterPro" id="IPR014047">
    <property type="entry name" value="Chr_Tranpt_l_chain"/>
</dbReference>
<evidence type="ECO:0000256" key="5">
    <source>
        <dbReference type="ARBA" id="ARBA00022989"/>
    </source>
</evidence>
<evidence type="ECO:0000256" key="6">
    <source>
        <dbReference type="ARBA" id="ARBA00023136"/>
    </source>
</evidence>
<feature type="transmembrane region" description="Helical" evidence="7">
    <location>
        <begin position="193"/>
        <end position="217"/>
    </location>
</feature>
<proteinExistence type="inferred from homology"/>
<evidence type="ECO:0000256" key="1">
    <source>
        <dbReference type="ARBA" id="ARBA00004651"/>
    </source>
</evidence>
<feature type="transmembrane region" description="Helical" evidence="7">
    <location>
        <begin position="296"/>
        <end position="320"/>
    </location>
</feature>
<dbReference type="Pfam" id="PF02417">
    <property type="entry name" value="Chromate_transp"/>
    <property type="match status" value="2"/>
</dbReference>
<organism evidence="8 9">
    <name type="scientific">Paenibacillus prosopidis</name>
    <dbReference type="NCBI Taxonomy" id="630520"/>
    <lineage>
        <taxon>Bacteria</taxon>
        <taxon>Bacillati</taxon>
        <taxon>Bacillota</taxon>
        <taxon>Bacilli</taxon>
        <taxon>Bacillales</taxon>
        <taxon>Paenibacillaceae</taxon>
        <taxon>Paenibacillus</taxon>
    </lineage>
</organism>
<evidence type="ECO:0000313" key="9">
    <source>
        <dbReference type="Proteomes" id="UP000252415"/>
    </source>
</evidence>
<feature type="transmembrane region" description="Helical" evidence="7">
    <location>
        <begin position="109"/>
        <end position="129"/>
    </location>
</feature>
<dbReference type="NCBIfam" id="TIGR00937">
    <property type="entry name" value="2A51"/>
    <property type="match status" value="1"/>
</dbReference>
<protein>
    <submittedName>
        <fullName evidence="8">Chromate transporter</fullName>
    </submittedName>
</protein>
<evidence type="ECO:0000256" key="2">
    <source>
        <dbReference type="ARBA" id="ARBA00005262"/>
    </source>
</evidence>
<evidence type="ECO:0000313" key="8">
    <source>
        <dbReference type="EMBL" id="RCW50953.1"/>
    </source>
</evidence>
<feature type="transmembrane region" description="Helical" evidence="7">
    <location>
        <begin position="72"/>
        <end position="97"/>
    </location>
</feature>
<keyword evidence="9" id="KW-1185">Reference proteome</keyword>
<dbReference type="PANTHER" id="PTHR33567">
    <property type="entry name" value="CHROMATE ION TRANSPORTER (EUROFUNG)"/>
    <property type="match status" value="1"/>
</dbReference>
<keyword evidence="4 7" id="KW-0812">Transmembrane</keyword>
<accession>A0A368W5C0</accession>
<evidence type="ECO:0000256" key="3">
    <source>
        <dbReference type="ARBA" id="ARBA00022475"/>
    </source>
</evidence>
<keyword evidence="5 7" id="KW-1133">Transmembrane helix</keyword>
<dbReference type="EMBL" id="QPJD01000002">
    <property type="protein sequence ID" value="RCW50953.1"/>
    <property type="molecule type" value="Genomic_DNA"/>
</dbReference>
<evidence type="ECO:0000256" key="4">
    <source>
        <dbReference type="ARBA" id="ARBA00022692"/>
    </source>
</evidence>
<dbReference type="PIRSF" id="PIRSF004810">
    <property type="entry name" value="ChrA"/>
    <property type="match status" value="1"/>
</dbReference>
<dbReference type="GO" id="GO:0015109">
    <property type="term" value="F:chromate transmembrane transporter activity"/>
    <property type="evidence" value="ECO:0007669"/>
    <property type="project" value="InterPro"/>
</dbReference>
<dbReference type="InterPro" id="IPR003370">
    <property type="entry name" value="Chromate_transpt"/>
</dbReference>
<reference evidence="8 9" key="1">
    <citation type="submission" date="2018-07" db="EMBL/GenBank/DDBJ databases">
        <title>Genomic Encyclopedia of Type Strains, Phase III (KMG-III): the genomes of soil and plant-associated and newly described type strains.</title>
        <authorList>
            <person name="Whitman W."/>
        </authorList>
    </citation>
    <scope>NUCLEOTIDE SEQUENCE [LARGE SCALE GENOMIC DNA]</scope>
    <source>
        <strain evidence="8 9">CECT 7506</strain>
    </source>
</reference>
<comment type="subcellular location">
    <subcellularLocation>
        <location evidence="1">Cell membrane</location>
        <topology evidence="1">Multi-pass membrane protein</topology>
    </subcellularLocation>
</comment>
<dbReference type="AlphaFoldDB" id="A0A368W5C0"/>
<comment type="caution">
    <text evidence="8">The sequence shown here is derived from an EMBL/GenBank/DDBJ whole genome shotgun (WGS) entry which is preliminary data.</text>
</comment>